<comment type="caution">
    <text evidence="2">The sequence shown here is derived from an EMBL/GenBank/DDBJ whole genome shotgun (WGS) entry which is preliminary data.</text>
</comment>
<accession>A0A016UCK3</accession>
<sequence length="223" mass="25414">MPSKNVRVNRSKATVVSSSAPEASPVVNQNEVNFSQLSARNLLALIKERNRDPIIETLLQFLEAKIPIKIGERAEAEVRARTIVISGLEEADEDLLPSKQQADVESKVTEILDTLKVQCRRTAVYSIGKLNSSRPRLVKVVLPSSFHWRQALANARFLRTNGFRKVFVRRSMTMEERKHDYDMRQQACELNKGKATREWVVFRGELKRVSELPKKSGNPDFAR</sequence>
<dbReference type="OrthoDB" id="5869388at2759"/>
<name>A0A016UCK3_9BILA</name>
<evidence type="ECO:0000313" key="2">
    <source>
        <dbReference type="EMBL" id="EYC12542.1"/>
    </source>
</evidence>
<keyword evidence="3" id="KW-1185">Reference proteome</keyword>
<evidence type="ECO:0000256" key="1">
    <source>
        <dbReference type="SAM" id="MobiDB-lite"/>
    </source>
</evidence>
<protein>
    <submittedName>
        <fullName evidence="2">Uncharacterized protein</fullName>
    </submittedName>
</protein>
<gene>
    <name evidence="2" type="primary">Acey_s0047.g1539</name>
    <name evidence="2" type="ORF">Y032_0047g1539</name>
</gene>
<proteinExistence type="predicted"/>
<dbReference type="Proteomes" id="UP000024635">
    <property type="component" value="Unassembled WGS sequence"/>
</dbReference>
<reference evidence="3" key="1">
    <citation type="journal article" date="2015" name="Nat. Genet.">
        <title>The genome and transcriptome of the zoonotic hookworm Ancylostoma ceylanicum identify infection-specific gene families.</title>
        <authorList>
            <person name="Schwarz E.M."/>
            <person name="Hu Y."/>
            <person name="Antoshechkin I."/>
            <person name="Miller M.M."/>
            <person name="Sternberg P.W."/>
            <person name="Aroian R.V."/>
        </authorList>
    </citation>
    <scope>NUCLEOTIDE SEQUENCE</scope>
    <source>
        <strain evidence="3">HY135</strain>
    </source>
</reference>
<feature type="region of interest" description="Disordered" evidence="1">
    <location>
        <begin position="1"/>
        <end position="22"/>
    </location>
</feature>
<evidence type="ECO:0000313" key="3">
    <source>
        <dbReference type="Proteomes" id="UP000024635"/>
    </source>
</evidence>
<dbReference type="EMBL" id="JARK01001383">
    <property type="protein sequence ID" value="EYC12542.1"/>
    <property type="molecule type" value="Genomic_DNA"/>
</dbReference>
<dbReference type="AlphaFoldDB" id="A0A016UCK3"/>
<feature type="compositionally biased region" description="Polar residues" evidence="1">
    <location>
        <begin position="1"/>
        <end position="14"/>
    </location>
</feature>
<organism evidence="2 3">
    <name type="scientific">Ancylostoma ceylanicum</name>
    <dbReference type="NCBI Taxonomy" id="53326"/>
    <lineage>
        <taxon>Eukaryota</taxon>
        <taxon>Metazoa</taxon>
        <taxon>Ecdysozoa</taxon>
        <taxon>Nematoda</taxon>
        <taxon>Chromadorea</taxon>
        <taxon>Rhabditida</taxon>
        <taxon>Rhabditina</taxon>
        <taxon>Rhabditomorpha</taxon>
        <taxon>Strongyloidea</taxon>
        <taxon>Ancylostomatidae</taxon>
        <taxon>Ancylostomatinae</taxon>
        <taxon>Ancylostoma</taxon>
    </lineage>
</organism>